<evidence type="ECO:0000313" key="2">
    <source>
        <dbReference type="Proteomes" id="UP000634529"/>
    </source>
</evidence>
<dbReference type="RefSeq" id="WP_192026960.1">
    <property type="nucleotide sequence ID" value="NZ_JACYTN010000027.1"/>
</dbReference>
<protein>
    <submittedName>
        <fullName evidence="1">Uncharacterized protein</fullName>
    </submittedName>
</protein>
<name>A0ABR9B2X8_9BACL</name>
<gene>
    <name evidence="1" type="ORF">IFO66_20795</name>
</gene>
<reference evidence="1 2" key="1">
    <citation type="submission" date="2020-09" db="EMBL/GenBank/DDBJ databases">
        <title>Paenibacillus sp. CAU 1523 isolated from sand of Haeundae Beach.</title>
        <authorList>
            <person name="Kim W."/>
        </authorList>
    </citation>
    <scope>NUCLEOTIDE SEQUENCE [LARGE SCALE GENOMIC DNA]</scope>
    <source>
        <strain evidence="1 2">CAU 1523</strain>
    </source>
</reference>
<evidence type="ECO:0000313" key="1">
    <source>
        <dbReference type="EMBL" id="MBD8500728.1"/>
    </source>
</evidence>
<comment type="caution">
    <text evidence="1">The sequence shown here is derived from an EMBL/GenBank/DDBJ whole genome shotgun (WGS) entry which is preliminary data.</text>
</comment>
<dbReference type="EMBL" id="JACYTN010000027">
    <property type="protein sequence ID" value="MBD8500728.1"/>
    <property type="molecule type" value="Genomic_DNA"/>
</dbReference>
<dbReference type="Proteomes" id="UP000634529">
    <property type="component" value="Unassembled WGS sequence"/>
</dbReference>
<accession>A0ABR9B2X8</accession>
<sequence>MSWCTVLTCEKSLLLGRGASACDAERLIETGVLIRDQSSRAVYLTEEDLLEFEQWFPT</sequence>
<organism evidence="1 2">
    <name type="scientific">Paenibacillus arenosi</name>
    <dbReference type="NCBI Taxonomy" id="2774142"/>
    <lineage>
        <taxon>Bacteria</taxon>
        <taxon>Bacillati</taxon>
        <taxon>Bacillota</taxon>
        <taxon>Bacilli</taxon>
        <taxon>Bacillales</taxon>
        <taxon>Paenibacillaceae</taxon>
        <taxon>Paenibacillus</taxon>
    </lineage>
</organism>
<proteinExistence type="predicted"/>
<keyword evidence="2" id="KW-1185">Reference proteome</keyword>